<name>A0A133VAZ1_9EURY</name>
<evidence type="ECO:0000256" key="1">
    <source>
        <dbReference type="ARBA" id="ARBA00023125"/>
    </source>
</evidence>
<comment type="caution">
    <text evidence="3">The sequence shown here is derived from an EMBL/GenBank/DDBJ whole genome shotgun (WGS) entry which is preliminary data.</text>
</comment>
<sequence>MEYDKIRKKYSMETPPKDNSSKNKKVKLKNQDEDFTKEELKEYEEVQTWLRTVSKSTKSSYLNTLHKFCNWCEKDPHELIMMRDEEKDIDDPNKRNRTKNLILDFREYLEKENYAPSSINTMESENQGLRFKVAKTTRLGNPLRFT</sequence>
<keyword evidence="4" id="KW-1185">Reference proteome</keyword>
<dbReference type="AlphaFoldDB" id="A0A133VAZ1"/>
<feature type="non-terminal residue" evidence="3">
    <location>
        <position position="146"/>
    </location>
</feature>
<reference evidence="3 4" key="1">
    <citation type="journal article" date="2016" name="Sci. Rep.">
        <title>Metabolic traits of an uncultured archaeal lineage -MSBL1- from brine pools of the Red Sea.</title>
        <authorList>
            <person name="Mwirichia R."/>
            <person name="Alam I."/>
            <person name="Rashid M."/>
            <person name="Vinu M."/>
            <person name="Ba-Alawi W."/>
            <person name="Anthony Kamau A."/>
            <person name="Kamanda Ngugi D."/>
            <person name="Goker M."/>
            <person name="Klenk H.P."/>
            <person name="Bajic V."/>
            <person name="Stingl U."/>
        </authorList>
    </citation>
    <scope>NUCLEOTIDE SEQUENCE [LARGE SCALE GENOMIC DNA]</scope>
    <source>
        <strain evidence="3">SCGC-AAA261F19</strain>
    </source>
</reference>
<keyword evidence="1" id="KW-0238">DNA-binding</keyword>
<gene>
    <name evidence="3" type="ORF">AKJ45_01285</name>
</gene>
<organism evidence="3 4">
    <name type="scientific">candidate division MSBL1 archaeon SCGC-AAA261F19</name>
    <dbReference type="NCBI Taxonomy" id="1698275"/>
    <lineage>
        <taxon>Archaea</taxon>
        <taxon>Methanobacteriati</taxon>
        <taxon>Methanobacteriota</taxon>
        <taxon>candidate division MSBL1</taxon>
    </lineage>
</organism>
<protein>
    <recommendedName>
        <fullName evidence="5">Core-binding (CB) domain-containing protein</fullName>
    </recommendedName>
</protein>
<evidence type="ECO:0008006" key="5">
    <source>
        <dbReference type="Google" id="ProtNLM"/>
    </source>
</evidence>
<proteinExistence type="predicted"/>
<accession>A0A133VAZ1</accession>
<evidence type="ECO:0000256" key="2">
    <source>
        <dbReference type="SAM" id="MobiDB-lite"/>
    </source>
</evidence>
<dbReference type="Proteomes" id="UP000070565">
    <property type="component" value="Unassembled WGS sequence"/>
</dbReference>
<feature type="region of interest" description="Disordered" evidence="2">
    <location>
        <begin position="1"/>
        <end position="33"/>
    </location>
</feature>
<evidence type="ECO:0000313" key="3">
    <source>
        <dbReference type="EMBL" id="KXB03574.1"/>
    </source>
</evidence>
<dbReference type="InterPro" id="IPR010998">
    <property type="entry name" value="Integrase_recombinase_N"/>
</dbReference>
<dbReference type="GO" id="GO:0003677">
    <property type="term" value="F:DNA binding"/>
    <property type="evidence" value="ECO:0007669"/>
    <property type="project" value="UniProtKB-KW"/>
</dbReference>
<dbReference type="Gene3D" id="1.10.150.130">
    <property type="match status" value="1"/>
</dbReference>
<dbReference type="EMBL" id="LHXZ01000009">
    <property type="protein sequence ID" value="KXB03574.1"/>
    <property type="molecule type" value="Genomic_DNA"/>
</dbReference>
<evidence type="ECO:0000313" key="4">
    <source>
        <dbReference type="Proteomes" id="UP000070565"/>
    </source>
</evidence>